<organism evidence="2 3">
    <name type="scientific">Gossypium hirsutum</name>
    <name type="common">Upland cotton</name>
    <name type="synonym">Gossypium mexicanum</name>
    <dbReference type="NCBI Taxonomy" id="3635"/>
    <lineage>
        <taxon>Eukaryota</taxon>
        <taxon>Viridiplantae</taxon>
        <taxon>Streptophyta</taxon>
        <taxon>Embryophyta</taxon>
        <taxon>Tracheophyta</taxon>
        <taxon>Spermatophyta</taxon>
        <taxon>Magnoliopsida</taxon>
        <taxon>eudicotyledons</taxon>
        <taxon>Gunneridae</taxon>
        <taxon>Pentapetalae</taxon>
        <taxon>rosids</taxon>
        <taxon>malvids</taxon>
        <taxon>Malvales</taxon>
        <taxon>Malvaceae</taxon>
        <taxon>Malvoideae</taxon>
        <taxon>Gossypium</taxon>
    </lineage>
</organism>
<gene>
    <name evidence="3" type="primary">LOC121223483</name>
</gene>
<dbReference type="InterPro" id="IPR012337">
    <property type="entry name" value="RNaseH-like_sf"/>
</dbReference>
<reference evidence="2" key="1">
    <citation type="journal article" date="2020" name="Nat. Genet.">
        <title>Genomic diversifications of five Gossypium allopolyploid species and their impact on cotton improvement.</title>
        <authorList>
            <person name="Chen Z.J."/>
            <person name="Sreedasyam A."/>
            <person name="Ando A."/>
            <person name="Song Q."/>
            <person name="De Santiago L.M."/>
            <person name="Hulse-Kemp A.M."/>
            <person name="Ding M."/>
            <person name="Ye W."/>
            <person name="Kirkbride R.C."/>
            <person name="Jenkins J."/>
            <person name="Plott C."/>
            <person name="Lovell J."/>
            <person name="Lin Y.M."/>
            <person name="Vaughn R."/>
            <person name="Liu B."/>
            <person name="Simpson S."/>
            <person name="Scheffler B.E."/>
            <person name="Wen L."/>
            <person name="Saski C.A."/>
            <person name="Grover C.E."/>
            <person name="Hu G."/>
            <person name="Conover J.L."/>
            <person name="Carlson J.W."/>
            <person name="Shu S."/>
            <person name="Boston L.B."/>
            <person name="Williams M."/>
            <person name="Peterson D.G."/>
            <person name="McGee K."/>
            <person name="Jones D.C."/>
            <person name="Wendel J.F."/>
            <person name="Stelly D.M."/>
            <person name="Grimwood J."/>
            <person name="Schmutz J."/>
        </authorList>
    </citation>
    <scope>NUCLEOTIDE SEQUENCE [LARGE SCALE GENOMIC DNA]</scope>
    <source>
        <strain evidence="2">cv. TM-1</strain>
    </source>
</reference>
<dbReference type="InterPro" id="IPR002156">
    <property type="entry name" value="RNaseH_domain"/>
</dbReference>
<dbReference type="CDD" id="cd06222">
    <property type="entry name" value="RNase_H_like"/>
    <property type="match status" value="1"/>
</dbReference>
<keyword evidence="2" id="KW-1185">Reference proteome</keyword>
<feature type="domain" description="RNase H type-1" evidence="1">
    <location>
        <begin position="19"/>
        <end position="136"/>
    </location>
</feature>
<dbReference type="PANTHER" id="PTHR47074">
    <property type="entry name" value="BNAC02G40300D PROTEIN"/>
    <property type="match status" value="1"/>
</dbReference>
<dbReference type="SUPFAM" id="SSF53098">
    <property type="entry name" value="Ribonuclease H-like"/>
    <property type="match status" value="1"/>
</dbReference>
<name>A0ABM3B1L8_GOSHI</name>
<dbReference type="GeneID" id="121223483"/>
<accession>A0ABM3B1L8</accession>
<evidence type="ECO:0000313" key="3">
    <source>
        <dbReference type="RefSeq" id="XP_040960942.1"/>
    </source>
</evidence>
<protein>
    <recommendedName>
        <fullName evidence="1">RNase H type-1 domain-containing protein</fullName>
    </recommendedName>
</protein>
<dbReference type="Pfam" id="PF13456">
    <property type="entry name" value="RVT_3"/>
    <property type="match status" value="1"/>
</dbReference>
<evidence type="ECO:0000313" key="2">
    <source>
        <dbReference type="Proteomes" id="UP000818029"/>
    </source>
</evidence>
<proteinExistence type="predicted"/>
<dbReference type="InterPro" id="IPR036397">
    <property type="entry name" value="RNaseH_sf"/>
</dbReference>
<dbReference type="Proteomes" id="UP000818029">
    <property type="component" value="Chromosome D11"/>
</dbReference>
<dbReference type="Gene3D" id="3.30.420.10">
    <property type="entry name" value="Ribonuclease H-like superfamily/Ribonuclease H"/>
    <property type="match status" value="1"/>
</dbReference>
<dbReference type="InterPro" id="IPR052929">
    <property type="entry name" value="RNase_H-like_EbsB-rel"/>
</dbReference>
<dbReference type="RefSeq" id="XP_040960942.1">
    <property type="nucleotide sequence ID" value="XM_041105008.1"/>
</dbReference>
<dbReference type="InterPro" id="IPR044730">
    <property type="entry name" value="RNase_H-like_dom_plant"/>
</dbReference>
<dbReference type="PANTHER" id="PTHR47074:SF61">
    <property type="entry name" value="RNASE H TYPE-1 DOMAIN-CONTAINING PROTEIN"/>
    <property type="match status" value="1"/>
</dbReference>
<reference evidence="3" key="2">
    <citation type="submission" date="2025-08" db="UniProtKB">
        <authorList>
            <consortium name="RefSeq"/>
        </authorList>
    </citation>
    <scope>IDENTIFICATION</scope>
</reference>
<evidence type="ECO:0000259" key="1">
    <source>
        <dbReference type="Pfam" id="PF13456"/>
    </source>
</evidence>
<sequence length="145" mass="15907">MICWNPPPMGWVKLNVVSGFSIARQKAVSGSIIKNEEGNILGSGFRVHHLVGTVALAEAIALLHGVQFASEMGSRYVIAESDSRLVINNINSKEDDYSETRPLTWDVKASTRNFSECRFQFVAREGSSVAHAMAEEGLPIRLFLG</sequence>